<comment type="pathway">
    <text evidence="2">Nucleotide-sugar biosynthesis; UDP-N-acetyl-alpha-D-glucosamine biosynthesis; UDP-N-acetyl-alpha-D-glucosamine from N-acetyl-alpha-D-glucosamine 1-phosphate: step 1/1.</text>
</comment>
<keyword evidence="10" id="KW-0511">Multifunctional enzyme</keyword>
<evidence type="ECO:0000256" key="4">
    <source>
        <dbReference type="ARBA" id="ARBA00007947"/>
    </source>
</evidence>
<dbReference type="EC" id="2.7.7.23" evidence="6"/>
<dbReference type="AlphaFoldDB" id="A0A9Q4GHU2"/>
<accession>A0A9Q4GHU2</accession>
<dbReference type="GO" id="GO:0019134">
    <property type="term" value="F:glucosamine-1-phosphate N-acetyltransferase activity"/>
    <property type="evidence" value="ECO:0007669"/>
    <property type="project" value="UniProtKB-EC"/>
</dbReference>
<sequence length="379" mass="39616">MTNKAVVLAAGEGRRLRPLTSLRPKPMVPVGNRPVLEHVVEALADAGIDEVVFVVGYRRERIQTYFGDGDDWGVDVEYVVQDKQLGTGHALLQAEEAVDGEFLVVNGDSIVDASLVSSLVSANAPAVAVTRSDQPTDYGVVDTEDGRVVGIEEKPRVYDAETETINAGVYRLDEAVFDEIRSRPGGETSLTEALASLADGDRVDAVRVEGWTDVSHLWDLLRVNSEVVGGRDEDDADVHPTAYVADGVALGDDATVGPHATILPGTALGDNANVGAGAVVANSVVFADARVGENAVVRDSVVAEDARLGSNATVEGGRADVVVEGELYEDVRLGGVVGDYSTIGGGACLEPGTVLGNDVRVGTGTVVDGRVSSGTEVRR</sequence>
<dbReference type="Gene3D" id="2.160.10.10">
    <property type="entry name" value="Hexapeptide repeat proteins"/>
    <property type="match status" value="1"/>
</dbReference>
<dbReference type="GO" id="GO:0003977">
    <property type="term" value="F:UDP-N-acetylglucosamine diphosphorylase activity"/>
    <property type="evidence" value="ECO:0007669"/>
    <property type="project" value="UniProtKB-EC"/>
</dbReference>
<dbReference type="PANTHER" id="PTHR43584:SF8">
    <property type="entry name" value="N-ACETYLMURAMATE ALPHA-1-PHOSPHATE URIDYLYLTRANSFERASE"/>
    <property type="match status" value="1"/>
</dbReference>
<dbReference type="InterPro" id="IPR029044">
    <property type="entry name" value="Nucleotide-diphossugar_trans"/>
</dbReference>
<evidence type="ECO:0000256" key="8">
    <source>
        <dbReference type="ARBA" id="ARBA00022679"/>
    </source>
</evidence>
<evidence type="ECO:0000259" key="14">
    <source>
        <dbReference type="Pfam" id="PF00483"/>
    </source>
</evidence>
<gene>
    <name evidence="16" type="ORF">EGH25_02140</name>
</gene>
<dbReference type="InterPro" id="IPR005835">
    <property type="entry name" value="NTP_transferase_dom"/>
</dbReference>
<evidence type="ECO:0000256" key="6">
    <source>
        <dbReference type="ARBA" id="ARBA00012457"/>
    </source>
</evidence>
<comment type="catalytic activity">
    <reaction evidence="12">
        <text>alpha-D-glucosamine 1-phosphate + acetyl-CoA = N-acetyl-alpha-D-glucosamine 1-phosphate + CoA + H(+)</text>
        <dbReference type="Rhea" id="RHEA:13725"/>
        <dbReference type="ChEBI" id="CHEBI:15378"/>
        <dbReference type="ChEBI" id="CHEBI:57287"/>
        <dbReference type="ChEBI" id="CHEBI:57288"/>
        <dbReference type="ChEBI" id="CHEBI:57776"/>
        <dbReference type="ChEBI" id="CHEBI:58516"/>
        <dbReference type="EC" id="2.3.1.157"/>
    </reaction>
</comment>
<keyword evidence="9" id="KW-0548">Nucleotidyltransferase</keyword>
<keyword evidence="17" id="KW-1185">Reference proteome</keyword>
<dbReference type="InterPro" id="IPR023915">
    <property type="entry name" value="Bifunctiontional_GlmU_arc-type"/>
</dbReference>
<evidence type="ECO:0000256" key="2">
    <source>
        <dbReference type="ARBA" id="ARBA00005208"/>
    </source>
</evidence>
<name>A0A9Q4GHU2_9EURY</name>
<dbReference type="RefSeq" id="WP_266085838.1">
    <property type="nucleotide sequence ID" value="NZ_RKLV01000002.1"/>
</dbReference>
<feature type="domain" description="Nucleotidyl transferase" evidence="14">
    <location>
        <begin position="4"/>
        <end position="226"/>
    </location>
</feature>
<evidence type="ECO:0000256" key="12">
    <source>
        <dbReference type="ARBA" id="ARBA00048247"/>
    </source>
</evidence>
<comment type="pathway">
    <text evidence="1">Nucleotide-sugar biosynthesis; UDP-N-acetyl-alpha-D-glucosamine biosynthesis; N-acetyl-alpha-D-glucosamine 1-phosphate from alpha-D-glucosamine 6-phosphate (route II): step 2/2.</text>
</comment>
<dbReference type="Pfam" id="PF00483">
    <property type="entry name" value="NTP_transferase"/>
    <property type="match status" value="1"/>
</dbReference>
<evidence type="ECO:0000256" key="9">
    <source>
        <dbReference type="ARBA" id="ARBA00022695"/>
    </source>
</evidence>
<evidence type="ECO:0000256" key="13">
    <source>
        <dbReference type="ARBA" id="ARBA00048493"/>
    </source>
</evidence>
<comment type="caution">
    <text evidence="16">The sequence shown here is derived from an EMBL/GenBank/DDBJ whole genome shotgun (WGS) entry which is preliminary data.</text>
</comment>
<protein>
    <recommendedName>
        <fullName evidence="7">Bifunctional protein GlmU</fullName>
        <ecNumber evidence="5">2.3.1.157</ecNumber>
        <ecNumber evidence="6">2.7.7.23</ecNumber>
    </recommendedName>
</protein>
<dbReference type="Pfam" id="PF25087">
    <property type="entry name" value="GMPPB_C"/>
    <property type="match status" value="1"/>
</dbReference>
<dbReference type="EC" id="2.3.1.157" evidence="5"/>
<dbReference type="InterPro" id="IPR056729">
    <property type="entry name" value="GMPPB_C"/>
</dbReference>
<dbReference type="InterPro" id="IPR050065">
    <property type="entry name" value="GlmU-like"/>
</dbReference>
<comment type="similarity">
    <text evidence="3">In the C-terminal section; belongs to the transferase hexapeptide repeat family.</text>
</comment>
<dbReference type="Gene3D" id="3.90.550.10">
    <property type="entry name" value="Spore Coat Polysaccharide Biosynthesis Protein SpsA, Chain A"/>
    <property type="match status" value="1"/>
</dbReference>
<dbReference type="CDD" id="cd04181">
    <property type="entry name" value="NTP_transferase"/>
    <property type="match status" value="1"/>
</dbReference>
<dbReference type="NCBIfam" id="TIGR03992">
    <property type="entry name" value="Arch_glmU"/>
    <property type="match status" value="1"/>
</dbReference>
<evidence type="ECO:0000313" key="16">
    <source>
        <dbReference type="EMBL" id="MCX2818153.1"/>
    </source>
</evidence>
<evidence type="ECO:0000313" key="17">
    <source>
        <dbReference type="Proteomes" id="UP001149411"/>
    </source>
</evidence>
<reference evidence="16" key="1">
    <citation type="submission" date="2022-09" db="EMBL/GenBank/DDBJ databases">
        <title>Haloadaptaus new haloarchaeum isolated from saline soil.</title>
        <authorList>
            <person name="Duran-Viseras A."/>
            <person name="Sanchez-Porro C."/>
            <person name="Ventosa A."/>
        </authorList>
    </citation>
    <scope>NUCLEOTIDE SEQUENCE</scope>
    <source>
        <strain evidence="16">F3-133</strain>
    </source>
</reference>
<dbReference type="PANTHER" id="PTHR43584">
    <property type="entry name" value="NUCLEOTIDYL TRANSFERASE"/>
    <property type="match status" value="1"/>
</dbReference>
<keyword evidence="11" id="KW-0012">Acyltransferase</keyword>
<evidence type="ECO:0000256" key="1">
    <source>
        <dbReference type="ARBA" id="ARBA00005166"/>
    </source>
</evidence>
<evidence type="ECO:0000256" key="3">
    <source>
        <dbReference type="ARBA" id="ARBA00007707"/>
    </source>
</evidence>
<dbReference type="EMBL" id="RKLV01000002">
    <property type="protein sequence ID" value="MCX2818153.1"/>
    <property type="molecule type" value="Genomic_DNA"/>
</dbReference>
<comment type="similarity">
    <text evidence="4">In the N-terminal section; belongs to the N-acetylglucosamine-1-phosphate uridyltransferase family.</text>
</comment>
<dbReference type="InterPro" id="IPR011004">
    <property type="entry name" value="Trimer_LpxA-like_sf"/>
</dbReference>
<proteinExistence type="inferred from homology"/>
<feature type="domain" description="Mannose-1-phosphate guanyltransferase C-terminal" evidence="15">
    <location>
        <begin position="248"/>
        <end position="370"/>
    </location>
</feature>
<keyword evidence="8" id="KW-0808">Transferase</keyword>
<evidence type="ECO:0000256" key="5">
    <source>
        <dbReference type="ARBA" id="ARBA00012225"/>
    </source>
</evidence>
<evidence type="ECO:0000256" key="10">
    <source>
        <dbReference type="ARBA" id="ARBA00023268"/>
    </source>
</evidence>
<dbReference type="SUPFAM" id="SSF53448">
    <property type="entry name" value="Nucleotide-diphospho-sugar transferases"/>
    <property type="match status" value="1"/>
</dbReference>
<evidence type="ECO:0000256" key="7">
    <source>
        <dbReference type="ARBA" id="ARBA00013414"/>
    </source>
</evidence>
<dbReference type="SUPFAM" id="SSF51161">
    <property type="entry name" value="Trimeric LpxA-like enzymes"/>
    <property type="match status" value="1"/>
</dbReference>
<evidence type="ECO:0000256" key="11">
    <source>
        <dbReference type="ARBA" id="ARBA00023315"/>
    </source>
</evidence>
<organism evidence="16 17">
    <name type="scientific">Halorutilus salinus</name>
    <dbReference type="NCBI Taxonomy" id="2487751"/>
    <lineage>
        <taxon>Archaea</taxon>
        <taxon>Methanobacteriati</taxon>
        <taxon>Methanobacteriota</taxon>
        <taxon>Stenosarchaea group</taxon>
        <taxon>Halobacteria</taxon>
        <taxon>Halorutilales</taxon>
        <taxon>Halorutilaceae</taxon>
        <taxon>Halorutilus</taxon>
    </lineage>
</organism>
<dbReference type="Proteomes" id="UP001149411">
    <property type="component" value="Unassembled WGS sequence"/>
</dbReference>
<comment type="catalytic activity">
    <reaction evidence="13">
        <text>N-acetyl-alpha-D-glucosamine 1-phosphate + UTP + H(+) = UDP-N-acetyl-alpha-D-glucosamine + diphosphate</text>
        <dbReference type="Rhea" id="RHEA:13509"/>
        <dbReference type="ChEBI" id="CHEBI:15378"/>
        <dbReference type="ChEBI" id="CHEBI:33019"/>
        <dbReference type="ChEBI" id="CHEBI:46398"/>
        <dbReference type="ChEBI" id="CHEBI:57705"/>
        <dbReference type="ChEBI" id="CHEBI:57776"/>
        <dbReference type="EC" id="2.7.7.23"/>
    </reaction>
</comment>
<evidence type="ECO:0000259" key="15">
    <source>
        <dbReference type="Pfam" id="PF25087"/>
    </source>
</evidence>